<keyword evidence="3" id="KW-0240">DNA-directed RNA polymerase</keyword>
<feature type="transmembrane region" description="Helical" evidence="2">
    <location>
        <begin position="100"/>
        <end position="126"/>
    </location>
</feature>
<reference evidence="4" key="1">
    <citation type="journal article" date="2019" name="Int. J. Syst. Evol. Microbiol.">
        <title>The Global Catalogue of Microorganisms (GCM) 10K type strain sequencing project: providing services to taxonomists for standard genome sequencing and annotation.</title>
        <authorList>
            <consortium name="The Broad Institute Genomics Platform"/>
            <consortium name="The Broad Institute Genome Sequencing Center for Infectious Disease"/>
            <person name="Wu L."/>
            <person name="Ma J."/>
        </authorList>
    </citation>
    <scope>NUCLEOTIDE SEQUENCE [LARGE SCALE GENOMIC DNA]</scope>
    <source>
        <strain evidence="4">CGMCC 1.12376</strain>
    </source>
</reference>
<keyword evidence="2" id="KW-1133">Transmembrane helix</keyword>
<feature type="region of interest" description="Disordered" evidence="1">
    <location>
        <begin position="1"/>
        <end position="91"/>
    </location>
</feature>
<keyword evidence="3" id="KW-0804">Transcription</keyword>
<feature type="compositionally biased region" description="Basic and acidic residues" evidence="1">
    <location>
        <begin position="10"/>
        <end position="21"/>
    </location>
</feature>
<evidence type="ECO:0000313" key="4">
    <source>
        <dbReference type="Proteomes" id="UP001597221"/>
    </source>
</evidence>
<dbReference type="RefSeq" id="WP_285853835.1">
    <property type="nucleotide sequence ID" value="NZ_JAMBON010000032.1"/>
</dbReference>
<evidence type="ECO:0000256" key="2">
    <source>
        <dbReference type="SAM" id="Phobius"/>
    </source>
</evidence>
<dbReference type="EMBL" id="JBHUDE010000005">
    <property type="protein sequence ID" value="MFD1606417.1"/>
    <property type="molecule type" value="Genomic_DNA"/>
</dbReference>
<dbReference type="InterPro" id="IPR024596">
    <property type="entry name" value="RNApol_su_b/EpuA"/>
</dbReference>
<keyword evidence="2" id="KW-0472">Membrane</keyword>
<dbReference type="Pfam" id="PF11772">
    <property type="entry name" value="EpuA"/>
    <property type="match status" value="1"/>
</dbReference>
<gene>
    <name evidence="3" type="ORF">ACFSBH_01855</name>
</gene>
<evidence type="ECO:0000313" key="3">
    <source>
        <dbReference type="EMBL" id="MFD1606417.1"/>
    </source>
</evidence>
<keyword evidence="4" id="KW-1185">Reference proteome</keyword>
<dbReference type="Proteomes" id="UP001597221">
    <property type="component" value="Unassembled WGS sequence"/>
</dbReference>
<sequence>MSTNQSNQAVKEKKNNADSKTKGKQKYRRAAKDANAKLGSSEVRAKKTRPTKDAAIRTAAAVEETKSFRRRTVTEDASQDEKKERSKKREKSARVRVFPIWLRIIIVTILCAFALVTGLMIGYGVLGDGAPIDALKVETWRHIIDIVIKE</sequence>
<keyword evidence="2" id="KW-0812">Transmembrane</keyword>
<dbReference type="GO" id="GO:0000428">
    <property type="term" value="C:DNA-directed RNA polymerase complex"/>
    <property type="evidence" value="ECO:0007669"/>
    <property type="project" value="UniProtKB-KW"/>
</dbReference>
<protein>
    <submittedName>
        <fullName evidence="3">DNA-directed RNA polymerase subunit beta</fullName>
    </submittedName>
</protein>
<comment type="caution">
    <text evidence="3">The sequence shown here is derived from an EMBL/GenBank/DDBJ whole genome shotgun (WGS) entry which is preliminary data.</text>
</comment>
<organism evidence="3 4">
    <name type="scientific">Oceanobacillus luteolus</name>
    <dbReference type="NCBI Taxonomy" id="1274358"/>
    <lineage>
        <taxon>Bacteria</taxon>
        <taxon>Bacillati</taxon>
        <taxon>Bacillota</taxon>
        <taxon>Bacilli</taxon>
        <taxon>Bacillales</taxon>
        <taxon>Bacillaceae</taxon>
        <taxon>Oceanobacillus</taxon>
    </lineage>
</organism>
<proteinExistence type="predicted"/>
<accession>A0ABW4HMQ8</accession>
<evidence type="ECO:0000256" key="1">
    <source>
        <dbReference type="SAM" id="MobiDB-lite"/>
    </source>
</evidence>
<name>A0ABW4HMQ8_9BACI</name>